<dbReference type="InterPro" id="IPR050732">
    <property type="entry name" value="Beta-glucan_modifiers"/>
</dbReference>
<dbReference type="GO" id="GO:0071555">
    <property type="term" value="P:cell wall organization"/>
    <property type="evidence" value="ECO:0007669"/>
    <property type="project" value="TreeGrafter"/>
</dbReference>
<organism evidence="14 15">
    <name type="scientific">Glutinoglossum americanum</name>
    <dbReference type="NCBI Taxonomy" id="1670608"/>
    <lineage>
        <taxon>Eukaryota</taxon>
        <taxon>Fungi</taxon>
        <taxon>Dikarya</taxon>
        <taxon>Ascomycota</taxon>
        <taxon>Pezizomycotina</taxon>
        <taxon>Geoglossomycetes</taxon>
        <taxon>Geoglossales</taxon>
        <taxon>Geoglossaceae</taxon>
        <taxon>Glutinoglossum</taxon>
    </lineage>
</organism>
<evidence type="ECO:0000256" key="2">
    <source>
        <dbReference type="ARBA" id="ARBA00008773"/>
    </source>
</evidence>
<name>A0A9P8IBK8_9PEZI</name>
<feature type="chain" id="PRO_5040503484" description="Probable beta-glucosidase btgE" evidence="13">
    <location>
        <begin position="21"/>
        <end position="496"/>
    </location>
</feature>
<comment type="subcellular location">
    <subcellularLocation>
        <location evidence="1">Secreted</location>
        <location evidence="1">Cell wall</location>
    </subcellularLocation>
</comment>
<accession>A0A9P8IBK8</accession>
<dbReference type="Proteomes" id="UP000698800">
    <property type="component" value="Unassembled WGS sequence"/>
</dbReference>
<keyword evidence="5 13" id="KW-0732">Signal</keyword>
<reference evidence="14" key="1">
    <citation type="submission" date="2021-03" db="EMBL/GenBank/DDBJ databases">
        <title>Comparative genomics and phylogenomic investigation of the class Geoglossomycetes provide insights into ecological specialization and systematics.</title>
        <authorList>
            <person name="Melie T."/>
            <person name="Pirro S."/>
            <person name="Miller A.N."/>
            <person name="Quandt A."/>
        </authorList>
    </citation>
    <scope>NUCLEOTIDE SEQUENCE</scope>
    <source>
        <strain evidence="14">GBOQ0MN5Z8</strain>
    </source>
</reference>
<evidence type="ECO:0000256" key="4">
    <source>
        <dbReference type="ARBA" id="ARBA00022525"/>
    </source>
</evidence>
<evidence type="ECO:0000256" key="9">
    <source>
        <dbReference type="ARBA" id="ARBA00039284"/>
    </source>
</evidence>
<evidence type="ECO:0000313" key="14">
    <source>
        <dbReference type="EMBL" id="KAH0539095.1"/>
    </source>
</evidence>
<dbReference type="PANTHER" id="PTHR16631:SF24">
    <property type="entry name" value="FAMILY 17 GLUCOSIDASE SCW11-RELATED"/>
    <property type="match status" value="1"/>
</dbReference>
<dbReference type="EMBL" id="JAGHQL010000086">
    <property type="protein sequence ID" value="KAH0539095.1"/>
    <property type="molecule type" value="Genomic_DNA"/>
</dbReference>
<keyword evidence="6" id="KW-0378">Hydrolase</keyword>
<evidence type="ECO:0000256" key="11">
    <source>
        <dbReference type="ARBA" id="ARBA00041516"/>
    </source>
</evidence>
<dbReference type="SUPFAM" id="SSF51445">
    <property type="entry name" value="(Trans)glycosidases"/>
    <property type="match status" value="1"/>
</dbReference>
<evidence type="ECO:0000256" key="8">
    <source>
        <dbReference type="ARBA" id="ARBA00024983"/>
    </source>
</evidence>
<dbReference type="AlphaFoldDB" id="A0A9P8IBK8"/>
<protein>
    <recommendedName>
        <fullName evidence="9">Probable beta-glucosidase btgE</fullName>
    </recommendedName>
    <alternativeName>
        <fullName evidence="10">Beta-D-glucoside glucohydrolase btgE</fullName>
    </alternativeName>
    <alternativeName>
        <fullName evidence="12">Cellobiase btgE</fullName>
    </alternativeName>
    <alternativeName>
        <fullName evidence="11">Gentiobiase btgE</fullName>
    </alternativeName>
</protein>
<dbReference type="PANTHER" id="PTHR16631">
    <property type="entry name" value="GLUCAN 1,3-BETA-GLUCOSIDASE"/>
    <property type="match status" value="1"/>
</dbReference>
<evidence type="ECO:0000256" key="5">
    <source>
        <dbReference type="ARBA" id="ARBA00022729"/>
    </source>
</evidence>
<dbReference type="GO" id="GO:0042973">
    <property type="term" value="F:glucan endo-1,3-beta-D-glucosidase activity"/>
    <property type="evidence" value="ECO:0007669"/>
    <property type="project" value="TreeGrafter"/>
</dbReference>
<evidence type="ECO:0000313" key="15">
    <source>
        <dbReference type="Proteomes" id="UP000698800"/>
    </source>
</evidence>
<evidence type="ECO:0000256" key="12">
    <source>
        <dbReference type="ARBA" id="ARBA00042762"/>
    </source>
</evidence>
<dbReference type="InterPro" id="IPR017853">
    <property type="entry name" value="GH"/>
</dbReference>
<keyword evidence="7" id="KW-0326">Glycosidase</keyword>
<evidence type="ECO:0000256" key="3">
    <source>
        <dbReference type="ARBA" id="ARBA00022512"/>
    </source>
</evidence>
<dbReference type="GO" id="GO:0005576">
    <property type="term" value="C:extracellular region"/>
    <property type="evidence" value="ECO:0007669"/>
    <property type="project" value="TreeGrafter"/>
</dbReference>
<sequence>MRVSLLAAAAAVLFGSSVSASHQHHRRHAHAGHSSSASALLSAHQTCGCTTYVTTKTGEATLVALTTTYTSKVTITSTIPVVVATATVIPAPVPTPVVTVCPTPGTYTFPAATVTLTSTTTVCAASSAVVTPGTHTLGGITTVVLTSTSVVCPYASVETSAGKTISKIYSTTYVCPSAGTYTIGATTITATETSTCVFPVPTSYTPGTYVQPETTVTVTLTSQVVFCPYTIPTASAPASALPAAPTSSGYSAPSPKIGASGAWSITYSPYTSSGGCKSAEEVEVDIADISSKGFGSVRIYSTDCTGLINVGASCEKHGLKMIIGVFIDGKGISGAQQQVTDIVSWGKWSLVELIVIGNEAIFNGHCSATELHDFIASCKSTFSGAGYSGPCTTTEPLNILQQYGSGLCDVLDVLGCNIYAFFNPDVDADGAGDFVKTEYDLVKGICPGKDAYILETGWPSAGSCNGKACPGVEEQKKAIAGTISAIGDHAVLFSYS</sequence>
<keyword evidence="4" id="KW-0964">Secreted</keyword>
<dbReference type="GO" id="GO:0009277">
    <property type="term" value="C:fungal-type cell wall"/>
    <property type="evidence" value="ECO:0007669"/>
    <property type="project" value="TreeGrafter"/>
</dbReference>
<comment type="function">
    <text evidence="8">Beta-glucosidases are one of a number of cellulolytic enzymes involved in the degradation of cellulosic biomass. Catalyzes the last step releasing glucose from the inhibitory cellobiose.</text>
</comment>
<evidence type="ECO:0000256" key="6">
    <source>
        <dbReference type="ARBA" id="ARBA00022801"/>
    </source>
</evidence>
<comment type="caution">
    <text evidence="14">The sequence shown here is derived from an EMBL/GenBank/DDBJ whole genome shotgun (WGS) entry which is preliminary data.</text>
</comment>
<evidence type="ECO:0000256" key="13">
    <source>
        <dbReference type="SAM" id="SignalP"/>
    </source>
</evidence>
<proteinExistence type="inferred from homology"/>
<comment type="similarity">
    <text evidence="2">Belongs to the glycosyl hydrolase 17 family.</text>
</comment>
<keyword evidence="3" id="KW-0134">Cell wall</keyword>
<evidence type="ECO:0000256" key="1">
    <source>
        <dbReference type="ARBA" id="ARBA00004191"/>
    </source>
</evidence>
<keyword evidence="15" id="KW-1185">Reference proteome</keyword>
<evidence type="ECO:0000256" key="10">
    <source>
        <dbReference type="ARBA" id="ARBA00041495"/>
    </source>
</evidence>
<dbReference type="GO" id="GO:0009986">
    <property type="term" value="C:cell surface"/>
    <property type="evidence" value="ECO:0007669"/>
    <property type="project" value="TreeGrafter"/>
</dbReference>
<dbReference type="OrthoDB" id="4082933at2759"/>
<evidence type="ECO:0000256" key="7">
    <source>
        <dbReference type="ARBA" id="ARBA00023295"/>
    </source>
</evidence>
<gene>
    <name evidence="14" type="ORF">FGG08_004333</name>
</gene>
<feature type="signal peptide" evidence="13">
    <location>
        <begin position="1"/>
        <end position="20"/>
    </location>
</feature>